<feature type="compositionally biased region" description="Polar residues" evidence="1">
    <location>
        <begin position="81"/>
        <end position="92"/>
    </location>
</feature>
<keyword evidence="3" id="KW-1185">Reference proteome</keyword>
<sequence length="508" mass="55826">MASLHALHGKQNVASYSDSATEGEHSDSISQPPQSLASTSPLNSGKANLIPHQQHCGAPTHTQETLTVLNSQKQLGEDTEPNTTRADSSSAIATKHKHATSEETNDKSTAQKSGLFITVHPIVPPHTPIEGLSRFPDYDMAIGMFGGPANLGIAADFKWSRCLLVDDTGTLGLGENVTEISRFPCLDQRVLRSTLFQQVRSACRIKVISEDVETWLSGVWIHTDHIDLVLTVAHWKGDPNTVKAQVWSTYAAGSDFALPTTQCKCIAVLKSPLSLDFALFRSLDTPRQPYALPLDFLAARENITGNLKRELALSIGYNAEPADDSAHNEDAAKTYSCGCIKCIENAMRSVDGVERRNVQDRLEEKKLEIKEQLNASSGYQHSLEDEHRYKVAIQEVAGLEALLQQKSICNLRPSIKPLLNPEMRVLTTGFWTDTSEDGFFRHSATGWHGISGAGMYAYDQPTNKFWCIALYQGAYFGEGDSYENKGIPLTCRVIDWIRDHGKASAVLA</sequence>
<gene>
    <name evidence="2" type="ORF">EJ08DRAFT_702748</name>
</gene>
<dbReference type="EMBL" id="MU007117">
    <property type="protein sequence ID" value="KAF2419678.1"/>
    <property type="molecule type" value="Genomic_DNA"/>
</dbReference>
<protein>
    <submittedName>
        <fullName evidence="2">Uncharacterized protein</fullName>
    </submittedName>
</protein>
<organism evidence="2 3">
    <name type="scientific">Tothia fuscella</name>
    <dbReference type="NCBI Taxonomy" id="1048955"/>
    <lineage>
        <taxon>Eukaryota</taxon>
        <taxon>Fungi</taxon>
        <taxon>Dikarya</taxon>
        <taxon>Ascomycota</taxon>
        <taxon>Pezizomycotina</taxon>
        <taxon>Dothideomycetes</taxon>
        <taxon>Pleosporomycetidae</taxon>
        <taxon>Venturiales</taxon>
        <taxon>Cylindrosympodiaceae</taxon>
        <taxon>Tothia</taxon>
    </lineage>
</organism>
<comment type="caution">
    <text evidence="2">The sequence shown here is derived from an EMBL/GenBank/DDBJ whole genome shotgun (WGS) entry which is preliminary data.</text>
</comment>
<reference evidence="2" key="1">
    <citation type="journal article" date="2020" name="Stud. Mycol.">
        <title>101 Dothideomycetes genomes: a test case for predicting lifestyles and emergence of pathogens.</title>
        <authorList>
            <person name="Haridas S."/>
            <person name="Albert R."/>
            <person name="Binder M."/>
            <person name="Bloem J."/>
            <person name="Labutti K."/>
            <person name="Salamov A."/>
            <person name="Andreopoulos B."/>
            <person name="Baker S."/>
            <person name="Barry K."/>
            <person name="Bills G."/>
            <person name="Bluhm B."/>
            <person name="Cannon C."/>
            <person name="Castanera R."/>
            <person name="Culley D."/>
            <person name="Daum C."/>
            <person name="Ezra D."/>
            <person name="Gonzalez J."/>
            <person name="Henrissat B."/>
            <person name="Kuo A."/>
            <person name="Liang C."/>
            <person name="Lipzen A."/>
            <person name="Lutzoni F."/>
            <person name="Magnuson J."/>
            <person name="Mondo S."/>
            <person name="Nolan M."/>
            <person name="Ohm R."/>
            <person name="Pangilinan J."/>
            <person name="Park H.-J."/>
            <person name="Ramirez L."/>
            <person name="Alfaro M."/>
            <person name="Sun H."/>
            <person name="Tritt A."/>
            <person name="Yoshinaga Y."/>
            <person name="Zwiers L.-H."/>
            <person name="Turgeon B."/>
            <person name="Goodwin S."/>
            <person name="Spatafora J."/>
            <person name="Crous P."/>
            <person name="Grigoriev I."/>
        </authorList>
    </citation>
    <scope>NUCLEOTIDE SEQUENCE</scope>
    <source>
        <strain evidence="2">CBS 130266</strain>
    </source>
</reference>
<evidence type="ECO:0000256" key="1">
    <source>
        <dbReference type="SAM" id="MobiDB-lite"/>
    </source>
</evidence>
<dbReference type="OrthoDB" id="3952058at2759"/>
<name>A0A9P4NG09_9PEZI</name>
<evidence type="ECO:0000313" key="3">
    <source>
        <dbReference type="Proteomes" id="UP000800235"/>
    </source>
</evidence>
<accession>A0A9P4NG09</accession>
<dbReference type="Proteomes" id="UP000800235">
    <property type="component" value="Unassembled WGS sequence"/>
</dbReference>
<evidence type="ECO:0000313" key="2">
    <source>
        <dbReference type="EMBL" id="KAF2419678.1"/>
    </source>
</evidence>
<feature type="region of interest" description="Disordered" evidence="1">
    <location>
        <begin position="1"/>
        <end position="57"/>
    </location>
</feature>
<feature type="compositionally biased region" description="Polar residues" evidence="1">
    <location>
        <begin position="28"/>
        <end position="46"/>
    </location>
</feature>
<dbReference type="AlphaFoldDB" id="A0A9P4NG09"/>
<proteinExistence type="predicted"/>
<feature type="region of interest" description="Disordered" evidence="1">
    <location>
        <begin position="74"/>
        <end position="111"/>
    </location>
</feature>